<keyword evidence="8" id="KW-1185">Reference proteome</keyword>
<evidence type="ECO:0000256" key="2">
    <source>
        <dbReference type="ARBA" id="ARBA00022448"/>
    </source>
</evidence>
<evidence type="ECO:0000256" key="4">
    <source>
        <dbReference type="ARBA" id="ARBA00022840"/>
    </source>
</evidence>
<dbReference type="PROSITE" id="PS50893">
    <property type="entry name" value="ABC_TRANSPORTER_2"/>
    <property type="match status" value="1"/>
</dbReference>
<dbReference type="PANTHER" id="PTHR42711:SF5">
    <property type="entry name" value="ABC TRANSPORTER ATP-BINDING PROTEIN NATA"/>
    <property type="match status" value="1"/>
</dbReference>
<dbReference type="PANTHER" id="PTHR42711">
    <property type="entry name" value="ABC TRANSPORTER ATP-BINDING PROTEIN"/>
    <property type="match status" value="1"/>
</dbReference>
<dbReference type="InterPro" id="IPR027417">
    <property type="entry name" value="P-loop_NTPase"/>
</dbReference>
<evidence type="ECO:0000256" key="3">
    <source>
        <dbReference type="ARBA" id="ARBA00022741"/>
    </source>
</evidence>
<protein>
    <submittedName>
        <fullName evidence="7">ABC transporter ATP-binding protein</fullName>
    </submittedName>
</protein>
<keyword evidence="2" id="KW-0813">Transport</keyword>
<evidence type="ECO:0000313" key="8">
    <source>
        <dbReference type="Proteomes" id="UP000663191"/>
    </source>
</evidence>
<evidence type="ECO:0000256" key="5">
    <source>
        <dbReference type="SAM" id="MobiDB-lite"/>
    </source>
</evidence>
<organism evidence="7 8">
    <name type="scientific">Natrinema longum</name>
    <dbReference type="NCBI Taxonomy" id="370324"/>
    <lineage>
        <taxon>Archaea</taxon>
        <taxon>Methanobacteriati</taxon>
        <taxon>Methanobacteriota</taxon>
        <taxon>Stenosarchaea group</taxon>
        <taxon>Halobacteria</taxon>
        <taxon>Halobacteriales</taxon>
        <taxon>Natrialbaceae</taxon>
        <taxon>Natrinema</taxon>
    </lineage>
</organism>
<dbReference type="GO" id="GO:0005524">
    <property type="term" value="F:ATP binding"/>
    <property type="evidence" value="ECO:0007669"/>
    <property type="project" value="UniProtKB-KW"/>
</dbReference>
<accession>A0A8A2UAY9</accession>
<keyword evidence="3" id="KW-0547">Nucleotide-binding</keyword>
<comment type="similarity">
    <text evidence="1">Belongs to the ABC transporter superfamily.</text>
</comment>
<evidence type="ECO:0000259" key="6">
    <source>
        <dbReference type="PROSITE" id="PS50893"/>
    </source>
</evidence>
<feature type="domain" description="ABC transporter" evidence="6">
    <location>
        <begin position="26"/>
        <end position="260"/>
    </location>
</feature>
<dbReference type="GO" id="GO:0016887">
    <property type="term" value="F:ATP hydrolysis activity"/>
    <property type="evidence" value="ECO:0007669"/>
    <property type="project" value="InterPro"/>
</dbReference>
<dbReference type="CDD" id="cd03230">
    <property type="entry name" value="ABC_DR_subfamily_A"/>
    <property type="match status" value="1"/>
</dbReference>
<dbReference type="EMBL" id="CP071463">
    <property type="protein sequence ID" value="QSW85909.1"/>
    <property type="molecule type" value="Genomic_DNA"/>
</dbReference>
<dbReference type="SMART" id="SM00382">
    <property type="entry name" value="AAA"/>
    <property type="match status" value="1"/>
</dbReference>
<name>A0A8A2UAY9_9EURY</name>
<dbReference type="InterPro" id="IPR050763">
    <property type="entry name" value="ABC_transporter_ATP-binding"/>
</dbReference>
<dbReference type="Proteomes" id="UP000663191">
    <property type="component" value="Chromosome"/>
</dbReference>
<sequence>MGGKTEASNRHPRGEPVSHGRSETVVSVDGLTKSYGTGSDTVTAVDQLSFEIEAGTVVGLLGPNGAGKTTTIKMLLGLIQPSDGVARLCGTDVEKSSEMVYRSVAAMLEGARNIYWRLTVRENVRFFARLGDEPADPNRVGRIISQVGLESKADTPVNELSRGMKQKASLACTLVRETPVVFLDEPTLGLDVESSLELRRELRQLVTRDGRTVLLSSHDMQVIEAVCDRVIILNDGEILANDTVENLLDVFHTQTFRITVRGRLSPDVRTELTERFGATRWAEHGDQHRFETTSVRGNEFYALMDVLRESSTTFVSVDTVEPDLEDIFLRIIDDGEV</sequence>
<evidence type="ECO:0000256" key="1">
    <source>
        <dbReference type="ARBA" id="ARBA00005417"/>
    </source>
</evidence>
<dbReference type="InterPro" id="IPR003439">
    <property type="entry name" value="ABC_transporter-like_ATP-bd"/>
</dbReference>
<reference evidence="7 8" key="1">
    <citation type="journal article" date="2006" name="Int. J. Syst. Evol. Microbiol.">
        <title>Haloterrigena longa sp. nov. and Haloterrigena limicola sp. nov., extremely halophilic archaea isolated from a salt lake.</title>
        <authorList>
            <person name="Cui H.L."/>
            <person name="Tohty D."/>
            <person name="Zhou P.J."/>
            <person name="Liu S.J."/>
        </authorList>
    </citation>
    <scope>NUCLEOTIDE SEQUENCE [LARGE SCALE GENOMIC DNA]</scope>
    <source>
        <strain evidence="7 8">ABH32</strain>
    </source>
</reference>
<dbReference type="RefSeq" id="WP_207271069.1">
    <property type="nucleotide sequence ID" value="NZ_CP071463.1"/>
</dbReference>
<dbReference type="KEGG" id="hlo:J0X27_03480"/>
<dbReference type="InterPro" id="IPR003593">
    <property type="entry name" value="AAA+_ATPase"/>
</dbReference>
<dbReference type="GeneID" id="63182774"/>
<feature type="compositionally biased region" description="Basic and acidic residues" evidence="5">
    <location>
        <begin position="7"/>
        <end position="22"/>
    </location>
</feature>
<dbReference type="OrthoDB" id="87732at2157"/>
<proteinExistence type="inferred from homology"/>
<dbReference type="Pfam" id="PF00005">
    <property type="entry name" value="ABC_tran"/>
    <property type="match status" value="1"/>
</dbReference>
<feature type="region of interest" description="Disordered" evidence="5">
    <location>
        <begin position="1"/>
        <end position="24"/>
    </location>
</feature>
<evidence type="ECO:0000313" key="7">
    <source>
        <dbReference type="EMBL" id="QSW85909.1"/>
    </source>
</evidence>
<dbReference type="AlphaFoldDB" id="A0A8A2UAY9"/>
<dbReference type="Gene3D" id="3.40.50.300">
    <property type="entry name" value="P-loop containing nucleotide triphosphate hydrolases"/>
    <property type="match status" value="1"/>
</dbReference>
<keyword evidence="4 7" id="KW-0067">ATP-binding</keyword>
<dbReference type="SUPFAM" id="SSF52540">
    <property type="entry name" value="P-loop containing nucleoside triphosphate hydrolases"/>
    <property type="match status" value="1"/>
</dbReference>
<gene>
    <name evidence="7" type="ORF">J0X27_03480</name>
</gene>